<dbReference type="InterPro" id="IPR005135">
    <property type="entry name" value="Endo/exonuclease/phosphatase"/>
</dbReference>
<dbReference type="AlphaFoldDB" id="A0AAV1ZNN9"/>
<reference evidence="2 3" key="1">
    <citation type="submission" date="2024-04" db="EMBL/GenBank/DDBJ databases">
        <authorList>
            <person name="Rising A."/>
            <person name="Reimegard J."/>
            <person name="Sonavane S."/>
            <person name="Akerstrom W."/>
            <person name="Nylinder S."/>
            <person name="Hedman E."/>
            <person name="Kallberg Y."/>
        </authorList>
    </citation>
    <scope>NUCLEOTIDE SEQUENCE [LARGE SCALE GENOMIC DNA]</scope>
</reference>
<evidence type="ECO:0000313" key="2">
    <source>
        <dbReference type="EMBL" id="CAL1272788.1"/>
    </source>
</evidence>
<gene>
    <name evidence="2" type="ORF">LARSCL_LOCUS6583</name>
</gene>
<dbReference type="Proteomes" id="UP001497382">
    <property type="component" value="Unassembled WGS sequence"/>
</dbReference>
<dbReference type="GO" id="GO:0003824">
    <property type="term" value="F:catalytic activity"/>
    <property type="evidence" value="ECO:0007669"/>
    <property type="project" value="InterPro"/>
</dbReference>
<dbReference type="SUPFAM" id="SSF56219">
    <property type="entry name" value="DNase I-like"/>
    <property type="match status" value="1"/>
</dbReference>
<dbReference type="Pfam" id="PF14529">
    <property type="entry name" value="Exo_endo_phos_2"/>
    <property type="match status" value="1"/>
</dbReference>
<feature type="domain" description="Endonuclease/exonuclease/phosphatase" evidence="1">
    <location>
        <begin position="33"/>
        <end position="110"/>
    </location>
</feature>
<evidence type="ECO:0000313" key="3">
    <source>
        <dbReference type="Proteomes" id="UP001497382"/>
    </source>
</evidence>
<accession>A0AAV1ZNN9</accession>
<evidence type="ECO:0000259" key="1">
    <source>
        <dbReference type="Pfam" id="PF14529"/>
    </source>
</evidence>
<name>A0AAV1ZNN9_9ARAC</name>
<protein>
    <recommendedName>
        <fullName evidence="1">Endonuclease/exonuclease/phosphatase domain-containing protein</fullName>
    </recommendedName>
</protein>
<keyword evidence="3" id="KW-1185">Reference proteome</keyword>
<sequence>MTQLAVITDKKRVSFLLPKEFLKGKNFYWDKVNGRNTFWGYSYNNSSGTAIEEFILANNLVINNSSDAPPTFSRIYFKGWPELSICTQMIGEIADWEVLEEPSLSDHRYIESRIFCELHLY</sequence>
<proteinExistence type="predicted"/>
<organism evidence="2 3">
    <name type="scientific">Larinioides sclopetarius</name>
    <dbReference type="NCBI Taxonomy" id="280406"/>
    <lineage>
        <taxon>Eukaryota</taxon>
        <taxon>Metazoa</taxon>
        <taxon>Ecdysozoa</taxon>
        <taxon>Arthropoda</taxon>
        <taxon>Chelicerata</taxon>
        <taxon>Arachnida</taxon>
        <taxon>Araneae</taxon>
        <taxon>Araneomorphae</taxon>
        <taxon>Entelegynae</taxon>
        <taxon>Araneoidea</taxon>
        <taxon>Araneidae</taxon>
        <taxon>Larinioides</taxon>
    </lineage>
</organism>
<dbReference type="EMBL" id="CAXIEN010000063">
    <property type="protein sequence ID" value="CAL1272788.1"/>
    <property type="molecule type" value="Genomic_DNA"/>
</dbReference>
<dbReference type="Gene3D" id="3.60.10.10">
    <property type="entry name" value="Endonuclease/exonuclease/phosphatase"/>
    <property type="match status" value="1"/>
</dbReference>
<dbReference type="InterPro" id="IPR036691">
    <property type="entry name" value="Endo/exonu/phosph_ase_sf"/>
</dbReference>
<comment type="caution">
    <text evidence="2">The sequence shown here is derived from an EMBL/GenBank/DDBJ whole genome shotgun (WGS) entry which is preliminary data.</text>
</comment>